<dbReference type="InterPro" id="IPR036457">
    <property type="entry name" value="PPM-type-like_dom_sf"/>
</dbReference>
<dbReference type="GO" id="GO:0004722">
    <property type="term" value="F:protein serine/threonine phosphatase activity"/>
    <property type="evidence" value="ECO:0007669"/>
    <property type="project" value="InterPro"/>
</dbReference>
<accession>A0AB35MHX0</accession>
<dbReference type="CDD" id="cd00143">
    <property type="entry name" value="PP2Cc"/>
    <property type="match status" value="1"/>
</dbReference>
<dbReference type="PANTHER" id="PTHR47992">
    <property type="entry name" value="PROTEIN PHOSPHATASE"/>
    <property type="match status" value="1"/>
</dbReference>
<dbReference type="SUPFAM" id="SSF81606">
    <property type="entry name" value="PP2C-like"/>
    <property type="match status" value="1"/>
</dbReference>
<feature type="domain" description="PPM-type phosphatase" evidence="2">
    <location>
        <begin position="9"/>
        <end position="239"/>
    </location>
</feature>
<feature type="region of interest" description="Disordered" evidence="1">
    <location>
        <begin position="243"/>
        <end position="273"/>
    </location>
</feature>
<evidence type="ECO:0000256" key="1">
    <source>
        <dbReference type="SAM" id="MobiDB-lite"/>
    </source>
</evidence>
<dbReference type="SMART" id="SM00331">
    <property type="entry name" value="PP2C_SIG"/>
    <property type="match status" value="1"/>
</dbReference>
<organism evidence="3 4">
    <name type="scientific">Demequina lignilytica</name>
    <dbReference type="NCBI Taxonomy" id="3051663"/>
    <lineage>
        <taxon>Bacteria</taxon>
        <taxon>Bacillati</taxon>
        <taxon>Actinomycetota</taxon>
        <taxon>Actinomycetes</taxon>
        <taxon>Micrococcales</taxon>
        <taxon>Demequinaceae</taxon>
        <taxon>Demequina</taxon>
    </lineage>
</organism>
<evidence type="ECO:0000313" key="4">
    <source>
        <dbReference type="Proteomes" id="UP001172756"/>
    </source>
</evidence>
<dbReference type="EMBL" id="JAUHQB010000004">
    <property type="protein sequence ID" value="MDN4483379.1"/>
    <property type="molecule type" value="Genomic_DNA"/>
</dbReference>
<sequence>MTQESPARFRGAGRTAVGGRQRNEDAFVAEAPVFIVADGMGGHIGGAEAAQATVHAFRALAGGEPVAPEEVAAAHLAARGGVAQVCEDLHGDAGATLTGAIAVTHAGEPWWMVINVGDSRVYALDGGVLTQVTHDHSRVQELVDSGTISEAQALVHPDRNLLTRAIGDDYPEMDAWLVRLVPGRRLVIASDGLMKEIEDPVIGRIAALHGDPAACAEALVDAALAMAARDNVTVVVADALGATDPAADPAPWPEWPPVATEDDDTTPRARRAS</sequence>
<dbReference type="Proteomes" id="UP001172756">
    <property type="component" value="Unassembled WGS sequence"/>
</dbReference>
<evidence type="ECO:0000259" key="2">
    <source>
        <dbReference type="PROSITE" id="PS51746"/>
    </source>
</evidence>
<evidence type="ECO:0000313" key="3">
    <source>
        <dbReference type="EMBL" id="MDN4483379.1"/>
    </source>
</evidence>
<proteinExistence type="predicted"/>
<dbReference type="AlphaFoldDB" id="A0AB35MHX0"/>
<dbReference type="RefSeq" id="WP_301160256.1">
    <property type="nucleotide sequence ID" value="NZ_JAUHQB010000004.1"/>
</dbReference>
<dbReference type="InterPro" id="IPR001932">
    <property type="entry name" value="PPM-type_phosphatase-like_dom"/>
</dbReference>
<dbReference type="Gene3D" id="3.60.40.10">
    <property type="entry name" value="PPM-type phosphatase domain"/>
    <property type="match status" value="1"/>
</dbReference>
<comment type="caution">
    <text evidence="3">The sequence shown here is derived from an EMBL/GenBank/DDBJ whole genome shotgun (WGS) entry which is preliminary data.</text>
</comment>
<reference evidence="3 4" key="1">
    <citation type="submission" date="2023-06" db="EMBL/GenBank/DDBJ databases">
        <title>SYSU T0a273.</title>
        <authorList>
            <person name="Gao L."/>
            <person name="Fang B.-Z."/>
            <person name="Li W.-J."/>
        </authorList>
    </citation>
    <scope>NUCLEOTIDE SEQUENCE [LARGE SCALE GENOMIC DNA]</scope>
    <source>
        <strain evidence="3 4">SYSU T0a273</strain>
    </source>
</reference>
<dbReference type="Pfam" id="PF13672">
    <property type="entry name" value="PP2C_2"/>
    <property type="match status" value="1"/>
</dbReference>
<protein>
    <submittedName>
        <fullName evidence="3">Protein phosphatase 2C domain-containing protein</fullName>
    </submittedName>
</protein>
<dbReference type="SMART" id="SM00332">
    <property type="entry name" value="PP2Cc"/>
    <property type="match status" value="1"/>
</dbReference>
<gene>
    <name evidence="3" type="ORF">QQ002_07500</name>
</gene>
<dbReference type="PROSITE" id="PS51746">
    <property type="entry name" value="PPM_2"/>
    <property type="match status" value="1"/>
</dbReference>
<dbReference type="InterPro" id="IPR015655">
    <property type="entry name" value="PP2C"/>
</dbReference>
<name>A0AB35MHX0_9MICO</name>